<feature type="domain" description="Polymerase nucleotidyl transferase" evidence="11">
    <location>
        <begin position="37"/>
        <end position="125"/>
    </location>
</feature>
<dbReference type="GO" id="GO:0004810">
    <property type="term" value="F:CCA tRNA nucleotidyltransferase activity"/>
    <property type="evidence" value="ECO:0007669"/>
    <property type="project" value="UniProtKB-UniRule"/>
</dbReference>
<comment type="caution">
    <text evidence="14">The sequence shown here is derived from an EMBL/GenBank/DDBJ whole genome shotgun (WGS) entry which is preliminary data.</text>
</comment>
<dbReference type="InterPro" id="IPR006116">
    <property type="entry name" value="NT_2-5OAS_ClassI-CCAase"/>
</dbReference>
<dbReference type="HAMAP" id="MF_01264">
    <property type="entry name" value="CCA_arch"/>
    <property type="match status" value="1"/>
</dbReference>
<keyword evidence="8 10" id="KW-0460">Magnesium</keyword>
<dbReference type="GO" id="GO:0160016">
    <property type="term" value="F:CCACCA tRNA nucleotidyltransferase activity"/>
    <property type="evidence" value="ECO:0007669"/>
    <property type="project" value="RHEA"/>
</dbReference>
<accession>I3D4W7</accession>
<evidence type="ECO:0000313" key="15">
    <source>
        <dbReference type="Proteomes" id="UP000003423"/>
    </source>
</evidence>
<feature type="binding site" evidence="10">
    <location>
        <position position="55"/>
    </location>
    <ligand>
        <name>ATP</name>
        <dbReference type="ChEBI" id="CHEBI:30616"/>
    </ligand>
</feature>
<keyword evidence="2 10" id="KW-0819">tRNA processing</keyword>
<dbReference type="Pfam" id="PF01909">
    <property type="entry name" value="NTP_transf_2"/>
    <property type="match status" value="1"/>
</dbReference>
<feature type="binding site" evidence="10">
    <location>
        <position position="159"/>
    </location>
    <ligand>
        <name>CTP</name>
        <dbReference type="ChEBI" id="CHEBI:37563"/>
    </ligand>
</feature>
<feature type="binding site" evidence="10">
    <location>
        <position position="55"/>
    </location>
    <ligand>
        <name>CTP</name>
        <dbReference type="ChEBI" id="CHEBI:37563"/>
    </ligand>
</feature>
<dbReference type="InterPro" id="IPR043519">
    <property type="entry name" value="NT_sf"/>
</dbReference>
<evidence type="ECO:0000256" key="10">
    <source>
        <dbReference type="HAMAP-Rule" id="MF_01264"/>
    </source>
</evidence>
<dbReference type="CDD" id="cd05400">
    <property type="entry name" value="NT_2-5OAS_ClassI-CCAase"/>
    <property type="match status" value="1"/>
</dbReference>
<feature type="binding site" evidence="10">
    <location>
        <position position="52"/>
    </location>
    <ligand>
        <name>ATP</name>
        <dbReference type="ChEBI" id="CHEBI:30616"/>
    </ligand>
</feature>
<feature type="binding site" evidence="10">
    <location>
        <position position="168"/>
    </location>
    <ligand>
        <name>CTP</name>
        <dbReference type="ChEBI" id="CHEBI:37563"/>
    </ligand>
</feature>
<comment type="miscellaneous">
    <text evidence="10">A single active site specifically recognizes both ATP and CTP and is responsible for their addition.</text>
</comment>
<organism evidence="14 15">
    <name type="scientific">Candidatus Nitrosopumilus salarius BD31</name>
    <dbReference type="NCBI Taxonomy" id="859350"/>
    <lineage>
        <taxon>Archaea</taxon>
        <taxon>Nitrososphaerota</taxon>
        <taxon>Nitrososphaeria</taxon>
        <taxon>Nitrosopumilales</taxon>
        <taxon>Nitrosopumilaceae</taxon>
        <taxon>Nitrosopumilus</taxon>
    </lineage>
</organism>
<keyword evidence="15" id="KW-1185">Reference proteome</keyword>
<feature type="binding site" evidence="10">
    <location>
        <position position="139"/>
    </location>
    <ligand>
        <name>CTP</name>
        <dbReference type="ChEBI" id="CHEBI:37563"/>
    </ligand>
</feature>
<keyword evidence="9 10" id="KW-0694">RNA-binding</keyword>
<evidence type="ECO:0000256" key="2">
    <source>
        <dbReference type="ARBA" id="ARBA00022694"/>
    </source>
</evidence>
<reference evidence="14 15" key="1">
    <citation type="journal article" date="2012" name="J. Bacteriol.">
        <title>Genome sequence of "Candidatus Nitrosopumilus salaria" BD31, an ammonia-oxidizing archaeon from the San Francisco Bay estuary.</title>
        <authorList>
            <person name="Mosier A.C."/>
            <person name="Allen E.E."/>
            <person name="Kim M."/>
            <person name="Ferriera S."/>
            <person name="Francis C.A."/>
        </authorList>
    </citation>
    <scope>NUCLEOTIDE SEQUENCE [LARGE SCALE GENOMIC DNA]</scope>
    <source>
        <strain evidence="14 15">BD31</strain>
    </source>
</reference>
<dbReference type="PATRIC" id="fig|859350.6.peg.256"/>
<evidence type="ECO:0000256" key="1">
    <source>
        <dbReference type="ARBA" id="ARBA00022679"/>
    </source>
</evidence>
<evidence type="ECO:0000313" key="14">
    <source>
        <dbReference type="EMBL" id="EIJ66760.1"/>
    </source>
</evidence>
<dbReference type="InterPro" id="IPR008229">
    <property type="entry name" value="CCA-adding_arc"/>
</dbReference>
<dbReference type="GO" id="GO:0000287">
    <property type="term" value="F:magnesium ion binding"/>
    <property type="evidence" value="ECO:0007669"/>
    <property type="project" value="UniProtKB-UniRule"/>
</dbReference>
<dbReference type="SUPFAM" id="SSF81631">
    <property type="entry name" value="PAP/OAS1 substrate-binding domain"/>
    <property type="match status" value="1"/>
</dbReference>
<dbReference type="GO" id="GO:0005524">
    <property type="term" value="F:ATP binding"/>
    <property type="evidence" value="ECO:0007669"/>
    <property type="project" value="UniProtKB-UniRule"/>
</dbReference>
<comment type="function">
    <text evidence="10">Catalyzes the addition and repair of the essential 3'-terminal CCA sequence in tRNAs without using a nucleic acid template. Adds these three nucleotides in the order of C, C, and A to the tRNA nucleotide-73, using CTP and ATP as substrates and producing inorganic pyrophosphate. tRNA 3'-terminal CCA addition is required both for tRNA processing and repair. Also involved in tRNA surveillance by mediating tandem CCA addition to generate a CCACCA at the 3' terminus of unstable tRNAs. While stable tRNAs receive only 3'-terminal CCA, unstable tRNAs are marked with CCACCA and rapidly degraded.</text>
</comment>
<evidence type="ECO:0000259" key="11">
    <source>
        <dbReference type="Pfam" id="PF01909"/>
    </source>
</evidence>
<dbReference type="InterPro" id="IPR048833">
    <property type="entry name" value="CAA_C"/>
</dbReference>
<dbReference type="NCBIfam" id="TIGR03671">
    <property type="entry name" value="cca_archaeal"/>
    <property type="match status" value="1"/>
</dbReference>
<feature type="binding site" evidence="10">
    <location>
        <position position="66"/>
    </location>
    <ligand>
        <name>Mg(2+)</name>
        <dbReference type="ChEBI" id="CHEBI:18420"/>
    </ligand>
</feature>
<feature type="binding site" evidence="10">
    <location>
        <position position="52"/>
    </location>
    <ligand>
        <name>CTP</name>
        <dbReference type="ChEBI" id="CHEBI:37563"/>
    </ligand>
</feature>
<dbReference type="AlphaFoldDB" id="I3D4W7"/>
<evidence type="ECO:0000259" key="12">
    <source>
        <dbReference type="Pfam" id="PF09249"/>
    </source>
</evidence>
<comment type="catalytic activity">
    <reaction evidence="10">
        <text>a tRNA precursor + 2 CTP + ATP = a tRNA with a 3' CCA end + 3 diphosphate</text>
        <dbReference type="Rhea" id="RHEA:14433"/>
        <dbReference type="Rhea" id="RHEA-COMP:10465"/>
        <dbReference type="Rhea" id="RHEA-COMP:10468"/>
        <dbReference type="ChEBI" id="CHEBI:30616"/>
        <dbReference type="ChEBI" id="CHEBI:33019"/>
        <dbReference type="ChEBI" id="CHEBI:37563"/>
        <dbReference type="ChEBI" id="CHEBI:74896"/>
        <dbReference type="ChEBI" id="CHEBI:83071"/>
        <dbReference type="EC" id="2.7.7.72"/>
    </reaction>
</comment>
<evidence type="ECO:0000256" key="5">
    <source>
        <dbReference type="ARBA" id="ARBA00022741"/>
    </source>
</evidence>
<keyword evidence="3 10" id="KW-0548">Nucleotidyltransferase</keyword>
<proteinExistence type="inferred from homology"/>
<comment type="caution">
    <text evidence="10">Lacks conserved residue(s) required for the propagation of feature annotation.</text>
</comment>
<dbReference type="InterPro" id="IPR042090">
    <property type="entry name" value="CCA_tRNA_nucleotrans_2"/>
</dbReference>
<dbReference type="Pfam" id="PF21133">
    <property type="entry name" value="CAA_C"/>
    <property type="match status" value="1"/>
</dbReference>
<dbReference type="SUPFAM" id="SSF81301">
    <property type="entry name" value="Nucleotidyltransferase"/>
    <property type="match status" value="1"/>
</dbReference>
<dbReference type="Gene3D" id="3.30.70.590">
    <property type="entry name" value="Poly(A) polymerase predicted RNA binding domain"/>
    <property type="match status" value="1"/>
</dbReference>
<feature type="binding site" evidence="10">
    <location>
        <position position="159"/>
    </location>
    <ligand>
        <name>ATP</name>
        <dbReference type="ChEBI" id="CHEBI:30616"/>
    </ligand>
</feature>
<evidence type="ECO:0000256" key="4">
    <source>
        <dbReference type="ARBA" id="ARBA00022723"/>
    </source>
</evidence>
<dbReference type="PANTHER" id="PTHR39643">
    <property type="entry name" value="CCA-ADDING ENZYME"/>
    <property type="match status" value="1"/>
</dbReference>
<dbReference type="Pfam" id="PF09249">
    <property type="entry name" value="tRNA_NucTransf2"/>
    <property type="match status" value="1"/>
</dbReference>
<dbReference type="GO" id="GO:0000049">
    <property type="term" value="F:tRNA binding"/>
    <property type="evidence" value="ECO:0007669"/>
    <property type="project" value="UniProtKB-UniRule"/>
</dbReference>
<dbReference type="InterPro" id="IPR011068">
    <property type="entry name" value="NuclTrfase_I-like_C"/>
</dbReference>
<comment type="cofactor">
    <cofactor evidence="10">
        <name>Mg(2+)</name>
        <dbReference type="ChEBI" id="CHEBI:18420"/>
    </cofactor>
</comment>
<feature type="binding site" evidence="10">
    <location>
        <position position="64"/>
    </location>
    <ligand>
        <name>Mg(2+)</name>
        <dbReference type="ChEBI" id="CHEBI:18420"/>
    </ligand>
</feature>
<protein>
    <recommendedName>
        <fullName evidence="10">CCA-adding enzyme</fullName>
        <ecNumber evidence="10">2.7.7.72</ecNumber>
    </recommendedName>
    <alternativeName>
        <fullName evidence="10">CCA tRNA nucleotidyltransferase</fullName>
    </alternativeName>
    <alternativeName>
        <fullName evidence="10">tRNA CCA-pyrophosphorylase</fullName>
    </alternativeName>
    <alternativeName>
        <fullName evidence="10">tRNA adenylyl-/cytidylyl- transferase</fullName>
    </alternativeName>
    <alternativeName>
        <fullName evidence="10">tRNA nucleotidyltransferase</fullName>
    </alternativeName>
    <alternativeName>
        <fullName evidence="10">tRNA-NT</fullName>
    </alternativeName>
</protein>
<dbReference type="GO" id="GO:0001680">
    <property type="term" value="P:tRNA 3'-terminal CCA addition"/>
    <property type="evidence" value="ECO:0007669"/>
    <property type="project" value="UniProtKB-UniRule"/>
</dbReference>
<dbReference type="PANTHER" id="PTHR39643:SF1">
    <property type="entry name" value="CCA-ADDING ENZYME"/>
    <property type="match status" value="1"/>
</dbReference>
<dbReference type="Gene3D" id="1.10.1410.30">
    <property type="entry name" value="CCA tRNA nucleotidyltransferase, domain 2"/>
    <property type="match status" value="1"/>
</dbReference>
<dbReference type="SUPFAM" id="SSF55003">
    <property type="entry name" value="PAP/Archaeal CCA-adding enzyme, C-terminal domain"/>
    <property type="match status" value="1"/>
</dbReference>
<dbReference type="EC" id="2.7.7.72" evidence="10"/>
<comment type="subunit">
    <text evidence="10">Homodimer.</text>
</comment>
<dbReference type="PIRSF" id="PIRSF005335">
    <property type="entry name" value="CCA_arch"/>
    <property type="match status" value="1"/>
</dbReference>
<comment type="catalytic activity">
    <reaction evidence="10">
        <text>a tRNA with a 3' CCA end + 2 CTP + ATP = a tRNA with a 3' CCACCA end + 3 diphosphate</text>
        <dbReference type="Rhea" id="RHEA:76235"/>
        <dbReference type="Rhea" id="RHEA-COMP:10468"/>
        <dbReference type="Rhea" id="RHEA-COMP:18655"/>
        <dbReference type="ChEBI" id="CHEBI:30616"/>
        <dbReference type="ChEBI" id="CHEBI:33019"/>
        <dbReference type="ChEBI" id="CHEBI:37563"/>
        <dbReference type="ChEBI" id="CHEBI:83071"/>
        <dbReference type="ChEBI" id="CHEBI:195187"/>
    </reaction>
</comment>
<evidence type="ECO:0000256" key="7">
    <source>
        <dbReference type="ARBA" id="ARBA00022840"/>
    </source>
</evidence>
<dbReference type="Gene3D" id="3.30.460.10">
    <property type="entry name" value="Beta Polymerase, domain 2"/>
    <property type="match status" value="1"/>
</dbReference>
<feature type="binding site" evidence="10">
    <location>
        <position position="139"/>
    </location>
    <ligand>
        <name>ATP</name>
        <dbReference type="ChEBI" id="CHEBI:30616"/>
    </ligand>
</feature>
<dbReference type="InterPro" id="IPR002934">
    <property type="entry name" value="Polymerase_NTP_transf_dom"/>
</dbReference>
<dbReference type="Proteomes" id="UP000003423">
    <property type="component" value="Unassembled WGS sequence"/>
</dbReference>
<evidence type="ECO:0000256" key="8">
    <source>
        <dbReference type="ARBA" id="ARBA00022842"/>
    </source>
</evidence>
<keyword evidence="4 10" id="KW-0479">Metal-binding</keyword>
<dbReference type="GO" id="GO:0042245">
    <property type="term" value="P:RNA repair"/>
    <property type="evidence" value="ECO:0007669"/>
    <property type="project" value="UniProtKB-KW"/>
</dbReference>
<comment type="similarity">
    <text evidence="10">Belongs to the tRNA nucleotidyltransferase/poly(A) polymerase family. Archaeal CCA-adding enzyme subfamily.</text>
</comment>
<evidence type="ECO:0000256" key="6">
    <source>
        <dbReference type="ARBA" id="ARBA00022800"/>
    </source>
</evidence>
<evidence type="ECO:0000256" key="3">
    <source>
        <dbReference type="ARBA" id="ARBA00022695"/>
    </source>
</evidence>
<gene>
    <name evidence="10 14" type="primary">cca</name>
    <name evidence="14" type="ORF">BD31_I0306</name>
</gene>
<sequence length="444" mass="50903">MMKSIISRVSKIVIPSTSLEKSKKQIAQLAFDLVEKEIMKFPEVIDLEFGGSFAKGTWLSKDADVDIFIRFKKNTSEEKFEKISKKIGFNSLKKYSPYVRYSQHPYVEAKIKNTKINVVPFYDVKIGEWKSAADRSTFHTKFMDKSLTSKMKNEVRILKTFLKSNGIYGAEIAKQGFSGYISEVLILHFGSFENVIKSISEIKENQVIGKTSKKFETSVVIIDPIDNNRNLAAAVSDENIGKFILVCRAFKEKAKMDFFKNRKSRTSNEYWNNLLVVKFEYKSRSPDIIWGQIKRVTSSLSTQLELGGFKVLRSKPHTDQQNEIYLFFFLESTKISQIYSKSGPEFFREDSSKSFISKNLKNSELLWVSNNKKIISLEKRKHIEAVNFMTEFLKKNLQTGVPKGLQSDFKRGFKVSVGNKNLSKSIKEAASELVSTDGTLLYFN</sequence>
<keyword evidence="7 10" id="KW-0067">ATP-binding</keyword>
<dbReference type="EMBL" id="AEXL02000023">
    <property type="protein sequence ID" value="EIJ66760.1"/>
    <property type="molecule type" value="Genomic_DNA"/>
</dbReference>
<dbReference type="Gene3D" id="3.30.70.1550">
    <property type="entry name" value="Archaeal tRNA CCA-adding enzyme catalytic domain"/>
    <property type="match status" value="1"/>
</dbReference>
<evidence type="ECO:0000259" key="13">
    <source>
        <dbReference type="Pfam" id="PF21133"/>
    </source>
</evidence>
<keyword evidence="6 10" id="KW-0692">RNA repair</keyword>
<dbReference type="InterPro" id="IPR015329">
    <property type="entry name" value="tRNA_NucTransf2"/>
</dbReference>
<feature type="domain" description="CCA-adding enzyme C-terminal" evidence="13">
    <location>
        <begin position="274"/>
        <end position="417"/>
    </location>
</feature>
<keyword evidence="5 10" id="KW-0547">Nucleotide-binding</keyword>
<feature type="binding site" evidence="10">
    <location>
        <position position="168"/>
    </location>
    <ligand>
        <name>ATP</name>
        <dbReference type="ChEBI" id="CHEBI:30616"/>
    </ligand>
</feature>
<feature type="domain" description="tRNA nucleotidyltransferase substrate binding" evidence="12">
    <location>
        <begin position="153"/>
        <end position="260"/>
    </location>
</feature>
<keyword evidence="1 10" id="KW-0808">Transferase</keyword>
<evidence type="ECO:0000256" key="9">
    <source>
        <dbReference type="ARBA" id="ARBA00022884"/>
    </source>
</evidence>
<name>I3D4W7_9ARCH</name>